<reference evidence="1 2" key="1">
    <citation type="submission" date="2015-10" db="EMBL/GenBank/DDBJ databases">
        <title>Transcriptomic analysis of a linuron degrading triple-species bacterial consortium.</title>
        <authorList>
            <person name="Albers P."/>
        </authorList>
    </citation>
    <scope>NUCLEOTIDE SEQUENCE [LARGE SCALE GENOMIC DNA]</scope>
    <source>
        <strain evidence="1 2">WDL6</strain>
    </source>
</reference>
<dbReference type="AlphaFoldDB" id="A0A109BC43"/>
<dbReference type="EMBL" id="LMTR01000075">
    <property type="protein sequence ID" value="KWT65855.1"/>
    <property type="molecule type" value="Genomic_DNA"/>
</dbReference>
<comment type="caution">
    <text evidence="1">The sequence shown here is derived from an EMBL/GenBank/DDBJ whole genome shotgun (WGS) entry which is preliminary data.</text>
</comment>
<proteinExistence type="predicted"/>
<name>A0A109BC43_HYPSL</name>
<sequence>MKNENTAPSEPTSIPTLLSVVSDELNFLATDVERLHDIVELPGVRDSLRQAQCFNVLQGIDHITQNLAGLADFLKTVAESAPPAWQIDTRAACDGVLLASLCERLKQPSQPRKVHAGGDECEFF</sequence>
<dbReference type="Proteomes" id="UP000059074">
    <property type="component" value="Unassembled WGS sequence"/>
</dbReference>
<evidence type="ECO:0000313" key="1">
    <source>
        <dbReference type="EMBL" id="KWT65855.1"/>
    </source>
</evidence>
<dbReference type="STRING" id="121290.APY04_2702"/>
<keyword evidence="2" id="KW-1185">Reference proteome</keyword>
<gene>
    <name evidence="1" type="ORF">APY04_2702</name>
</gene>
<evidence type="ECO:0000313" key="2">
    <source>
        <dbReference type="Proteomes" id="UP000059074"/>
    </source>
</evidence>
<protein>
    <submittedName>
        <fullName evidence="1">Uncharacterized protein</fullName>
    </submittedName>
</protein>
<dbReference type="RefSeq" id="WP_068463312.1">
    <property type="nucleotide sequence ID" value="NZ_LMTR01000075.1"/>
</dbReference>
<dbReference type="OrthoDB" id="8115680at2"/>
<accession>A0A109BC43</accession>
<dbReference type="PATRIC" id="fig|121290.4.peg.2015"/>
<organism evidence="1 2">
    <name type="scientific">Hyphomicrobium sulfonivorans</name>
    <dbReference type="NCBI Taxonomy" id="121290"/>
    <lineage>
        <taxon>Bacteria</taxon>
        <taxon>Pseudomonadati</taxon>
        <taxon>Pseudomonadota</taxon>
        <taxon>Alphaproteobacteria</taxon>
        <taxon>Hyphomicrobiales</taxon>
        <taxon>Hyphomicrobiaceae</taxon>
        <taxon>Hyphomicrobium</taxon>
    </lineage>
</organism>